<dbReference type="GO" id="GO:0005737">
    <property type="term" value="C:cytoplasm"/>
    <property type="evidence" value="ECO:0007669"/>
    <property type="project" value="UniProtKB-SubCell"/>
</dbReference>
<evidence type="ECO:0008006" key="6">
    <source>
        <dbReference type="Google" id="ProtNLM"/>
    </source>
</evidence>
<evidence type="ECO:0000256" key="2">
    <source>
        <dbReference type="ARBA" id="ARBA00022490"/>
    </source>
</evidence>
<dbReference type="CDD" id="cd22860">
    <property type="entry name" value="PDRG1"/>
    <property type="match status" value="1"/>
</dbReference>
<name>A0AA39FFA3_MICHY</name>
<evidence type="ECO:0000313" key="5">
    <source>
        <dbReference type="Proteomes" id="UP001168972"/>
    </source>
</evidence>
<comment type="subcellular location">
    <subcellularLocation>
        <location evidence="1">Cytoplasm</location>
    </subcellularLocation>
</comment>
<reference evidence="4" key="1">
    <citation type="journal article" date="2023" name="bioRxiv">
        <title>Scaffold-level genome assemblies of two parasitoid biocontrol wasps reveal the parthenogenesis mechanism and an associated novel virus.</title>
        <authorList>
            <person name="Inwood S."/>
            <person name="Skelly J."/>
            <person name="Guhlin J."/>
            <person name="Harrop T."/>
            <person name="Goldson S."/>
            <person name="Dearden P."/>
        </authorList>
    </citation>
    <scope>NUCLEOTIDE SEQUENCE</scope>
    <source>
        <strain evidence="4">Lincoln</strain>
        <tissue evidence="4">Whole body</tissue>
    </source>
</reference>
<keyword evidence="3" id="KW-0143">Chaperone</keyword>
<gene>
    <name evidence="4" type="ORF">PV327_002264</name>
</gene>
<sequence>MKEQMLMLEHLQAVEEKAGEILTDRQEIVALDKRRNDDRVGMRAIQKQTNKKCWLTLGPILIKMSAKDTEELLVQDQRECDIAINKLRSDLRVKVNELRDLERDPPVPGLMLKPMSHSEMSSINQLIGKSI</sequence>
<dbReference type="EMBL" id="JAQQBR010001831">
    <property type="protein sequence ID" value="KAK0168468.1"/>
    <property type="molecule type" value="Genomic_DNA"/>
</dbReference>
<dbReference type="AlphaFoldDB" id="A0AA39FFA3"/>
<evidence type="ECO:0000313" key="4">
    <source>
        <dbReference type="EMBL" id="KAK0168468.1"/>
    </source>
</evidence>
<comment type="caution">
    <text evidence="4">The sequence shown here is derived from an EMBL/GenBank/DDBJ whole genome shotgun (WGS) entry which is preliminary data.</text>
</comment>
<dbReference type="Proteomes" id="UP001168972">
    <property type="component" value="Unassembled WGS sequence"/>
</dbReference>
<protein>
    <recommendedName>
        <fullName evidence="6">P53 and DNA damage-regulated protein 1</fullName>
    </recommendedName>
</protein>
<organism evidence="4 5">
    <name type="scientific">Microctonus hyperodae</name>
    <name type="common">Parasitoid wasp</name>
    <dbReference type="NCBI Taxonomy" id="165561"/>
    <lineage>
        <taxon>Eukaryota</taxon>
        <taxon>Metazoa</taxon>
        <taxon>Ecdysozoa</taxon>
        <taxon>Arthropoda</taxon>
        <taxon>Hexapoda</taxon>
        <taxon>Insecta</taxon>
        <taxon>Pterygota</taxon>
        <taxon>Neoptera</taxon>
        <taxon>Endopterygota</taxon>
        <taxon>Hymenoptera</taxon>
        <taxon>Apocrita</taxon>
        <taxon>Ichneumonoidea</taxon>
        <taxon>Braconidae</taxon>
        <taxon>Euphorinae</taxon>
        <taxon>Microctonus</taxon>
    </lineage>
</organism>
<accession>A0AA39FFA3</accession>
<proteinExistence type="predicted"/>
<dbReference type="InterPro" id="IPR030482">
    <property type="entry name" value="PDRG1"/>
</dbReference>
<keyword evidence="5" id="KW-1185">Reference proteome</keyword>
<keyword evidence="2" id="KW-0963">Cytoplasm</keyword>
<dbReference type="PANTHER" id="PTHR21162:SF0">
    <property type="entry name" value="P53 AND DNA DAMAGE-REGULATED PROTEIN 1"/>
    <property type="match status" value="1"/>
</dbReference>
<evidence type="ECO:0000256" key="1">
    <source>
        <dbReference type="ARBA" id="ARBA00004496"/>
    </source>
</evidence>
<reference evidence="4" key="2">
    <citation type="submission" date="2023-03" db="EMBL/GenBank/DDBJ databases">
        <authorList>
            <person name="Inwood S.N."/>
            <person name="Skelly J.G."/>
            <person name="Guhlin J."/>
            <person name="Harrop T.W.R."/>
            <person name="Goldson S.G."/>
            <person name="Dearden P.K."/>
        </authorList>
    </citation>
    <scope>NUCLEOTIDE SEQUENCE</scope>
    <source>
        <strain evidence="4">Lincoln</strain>
        <tissue evidence="4">Whole body</tissue>
    </source>
</reference>
<evidence type="ECO:0000256" key="3">
    <source>
        <dbReference type="ARBA" id="ARBA00023186"/>
    </source>
</evidence>
<dbReference type="PANTHER" id="PTHR21162">
    <property type="entry name" value="P53 AND DNA DAMAGE-REGULATED PROTEIN"/>
    <property type="match status" value="1"/>
</dbReference>